<organism evidence="6 7">
    <name type="scientific">Falsiroseomonas bella</name>
    <dbReference type="NCBI Taxonomy" id="2184016"/>
    <lineage>
        <taxon>Bacteria</taxon>
        <taxon>Pseudomonadati</taxon>
        <taxon>Pseudomonadota</taxon>
        <taxon>Alphaproteobacteria</taxon>
        <taxon>Acetobacterales</taxon>
        <taxon>Roseomonadaceae</taxon>
        <taxon>Falsiroseomonas</taxon>
    </lineage>
</organism>
<sequence length="412" mass="41494">MDAPPTVEEDRRLPSSATPPPRPALSWSRRSLGEIAVAALLGLAACAPQASVPVAVPAAPPIGGAAVTAQATARAALLLPLTGPQAPLGQALLQAGTMALFDETTSGVEFLPRDTGGTPSGAAAAARAALAEGARALVGPLTSGETAAVAPVARAAGVPLLAFTNDSQRAGEGVWVLGMTPEQQVRRVASAAAREGAQRFVLAAPANEFGRALAAALQGAMRDLRLPPPAIALHPANVDLAMAASAARMAAPQADALLLGETGERARRFVAAYVAEASAAQPGGQAPRLLGTALWLNNPALAGEPALGGAWFPGPDASYRTRFEERYRAAFGETPPRIAASAYDAAALAARALRSTSPVATVTAQQSFPGADGPVRLLSDGQTLRGLAIYALSPEGEAVLVEPAPEPAGAGF</sequence>
<evidence type="ECO:0000313" key="6">
    <source>
        <dbReference type="EMBL" id="PWS38768.1"/>
    </source>
</evidence>
<evidence type="ECO:0000256" key="3">
    <source>
        <dbReference type="ARBA" id="ARBA00022970"/>
    </source>
</evidence>
<dbReference type="Proteomes" id="UP000245765">
    <property type="component" value="Unassembled WGS sequence"/>
</dbReference>
<proteinExistence type="inferred from homology"/>
<dbReference type="AlphaFoldDB" id="A0A317FMM2"/>
<dbReference type="GO" id="GO:0006865">
    <property type="term" value="P:amino acid transport"/>
    <property type="evidence" value="ECO:0007669"/>
    <property type="project" value="UniProtKB-KW"/>
</dbReference>
<dbReference type="InterPro" id="IPR051010">
    <property type="entry name" value="BCAA_transport"/>
</dbReference>
<dbReference type="Pfam" id="PF13458">
    <property type="entry name" value="Peripla_BP_6"/>
    <property type="match status" value="1"/>
</dbReference>
<dbReference type="CDD" id="cd06339">
    <property type="entry name" value="PBP1_YraM_LppC_lipoprotein-like"/>
    <property type="match status" value="1"/>
</dbReference>
<evidence type="ECO:0000313" key="7">
    <source>
        <dbReference type="Proteomes" id="UP000245765"/>
    </source>
</evidence>
<keyword evidence="3" id="KW-0813">Transport</keyword>
<evidence type="ECO:0000256" key="2">
    <source>
        <dbReference type="ARBA" id="ARBA00022729"/>
    </source>
</evidence>
<dbReference type="InterPro" id="IPR028082">
    <property type="entry name" value="Peripla_BP_I"/>
</dbReference>
<keyword evidence="3" id="KW-0029">Amino-acid transport</keyword>
<evidence type="ECO:0000256" key="1">
    <source>
        <dbReference type="ARBA" id="ARBA00010062"/>
    </source>
</evidence>
<dbReference type="InterPro" id="IPR028081">
    <property type="entry name" value="Leu-bd"/>
</dbReference>
<keyword evidence="7" id="KW-1185">Reference proteome</keyword>
<comment type="similarity">
    <text evidence="1">Belongs to the leucine-binding protein family.</text>
</comment>
<gene>
    <name evidence="6" type="ORF">DFH01_05820</name>
</gene>
<protein>
    <submittedName>
        <fullName evidence="6">Penicillin-binding protein activator</fullName>
    </submittedName>
</protein>
<dbReference type="PANTHER" id="PTHR30483">
    <property type="entry name" value="LEUCINE-SPECIFIC-BINDING PROTEIN"/>
    <property type="match status" value="1"/>
</dbReference>
<keyword evidence="2" id="KW-0732">Signal</keyword>
<evidence type="ECO:0000256" key="4">
    <source>
        <dbReference type="SAM" id="MobiDB-lite"/>
    </source>
</evidence>
<dbReference type="Gene3D" id="3.40.50.2300">
    <property type="match status" value="2"/>
</dbReference>
<comment type="caution">
    <text evidence="6">The sequence shown here is derived from an EMBL/GenBank/DDBJ whole genome shotgun (WGS) entry which is preliminary data.</text>
</comment>
<evidence type="ECO:0000259" key="5">
    <source>
        <dbReference type="Pfam" id="PF13458"/>
    </source>
</evidence>
<name>A0A317FMM2_9PROT</name>
<feature type="region of interest" description="Disordered" evidence="4">
    <location>
        <begin position="1"/>
        <end position="25"/>
    </location>
</feature>
<dbReference type="EMBL" id="QGNA01000001">
    <property type="protein sequence ID" value="PWS38768.1"/>
    <property type="molecule type" value="Genomic_DNA"/>
</dbReference>
<accession>A0A317FMM2</accession>
<feature type="domain" description="Leucine-binding protein" evidence="5">
    <location>
        <begin position="74"/>
        <end position="391"/>
    </location>
</feature>
<dbReference type="PANTHER" id="PTHR30483:SF6">
    <property type="entry name" value="PERIPLASMIC BINDING PROTEIN OF ABC TRANSPORTER FOR NATURAL AMINO ACIDS"/>
    <property type="match status" value="1"/>
</dbReference>
<reference evidence="7" key="1">
    <citation type="submission" date="2018-05" db="EMBL/GenBank/DDBJ databases">
        <authorList>
            <person name="Du Z."/>
            <person name="Wang X."/>
        </authorList>
    </citation>
    <scope>NUCLEOTIDE SEQUENCE [LARGE SCALE GENOMIC DNA]</scope>
    <source>
        <strain evidence="7">CQN31</strain>
    </source>
</reference>
<dbReference type="SUPFAM" id="SSF53822">
    <property type="entry name" value="Periplasmic binding protein-like I"/>
    <property type="match status" value="1"/>
</dbReference>